<dbReference type="Proteomes" id="UP000887565">
    <property type="component" value="Unplaced"/>
</dbReference>
<proteinExistence type="predicted"/>
<dbReference type="AlphaFoldDB" id="A0A915HND8"/>
<reference evidence="2" key="1">
    <citation type="submission" date="2022-11" db="UniProtKB">
        <authorList>
            <consortium name="WormBaseParasite"/>
        </authorList>
    </citation>
    <scope>IDENTIFICATION</scope>
</reference>
<keyword evidence="1" id="KW-1185">Reference proteome</keyword>
<evidence type="ECO:0000313" key="2">
    <source>
        <dbReference type="WBParaSite" id="nRc.2.0.1.t03005-RA"/>
    </source>
</evidence>
<sequence length="47" mass="5245">MIATTKMIREPTNFFGWLVPCELIGFVQSLARVITSKNFISTALVSL</sequence>
<organism evidence="1 2">
    <name type="scientific">Romanomermis culicivorax</name>
    <name type="common">Nematode worm</name>
    <dbReference type="NCBI Taxonomy" id="13658"/>
    <lineage>
        <taxon>Eukaryota</taxon>
        <taxon>Metazoa</taxon>
        <taxon>Ecdysozoa</taxon>
        <taxon>Nematoda</taxon>
        <taxon>Enoplea</taxon>
        <taxon>Dorylaimia</taxon>
        <taxon>Mermithida</taxon>
        <taxon>Mermithoidea</taxon>
        <taxon>Mermithidae</taxon>
        <taxon>Romanomermis</taxon>
    </lineage>
</organism>
<evidence type="ECO:0000313" key="1">
    <source>
        <dbReference type="Proteomes" id="UP000887565"/>
    </source>
</evidence>
<dbReference type="WBParaSite" id="nRc.2.0.1.t03005-RA">
    <property type="protein sequence ID" value="nRc.2.0.1.t03005-RA"/>
    <property type="gene ID" value="nRc.2.0.1.g03005"/>
</dbReference>
<protein>
    <submittedName>
        <fullName evidence="2">Uncharacterized protein</fullName>
    </submittedName>
</protein>
<accession>A0A915HND8</accession>
<name>A0A915HND8_ROMCU</name>